<evidence type="ECO:0000313" key="2">
    <source>
        <dbReference type="Proteomes" id="UP001379533"/>
    </source>
</evidence>
<name>A0ABZ2KDJ8_9BACT</name>
<proteinExistence type="predicted"/>
<dbReference type="Gene3D" id="1.25.10.10">
    <property type="entry name" value="Leucine-rich Repeat Variant"/>
    <property type="match status" value="1"/>
</dbReference>
<dbReference type="InterPro" id="IPR011989">
    <property type="entry name" value="ARM-like"/>
</dbReference>
<dbReference type="SUPFAM" id="SSF48371">
    <property type="entry name" value="ARM repeat"/>
    <property type="match status" value="1"/>
</dbReference>
<evidence type="ECO:0000313" key="1">
    <source>
        <dbReference type="EMBL" id="WXA95572.1"/>
    </source>
</evidence>
<protein>
    <submittedName>
        <fullName evidence="1">HEAT repeat domain-containing protein</fullName>
    </submittedName>
</protein>
<keyword evidence="2" id="KW-1185">Reference proteome</keyword>
<accession>A0ABZ2KDJ8</accession>
<dbReference type="EMBL" id="CP089982">
    <property type="protein sequence ID" value="WXA95572.1"/>
    <property type="molecule type" value="Genomic_DNA"/>
</dbReference>
<dbReference type="RefSeq" id="WP_394846177.1">
    <property type="nucleotide sequence ID" value="NZ_CP089982.1"/>
</dbReference>
<reference evidence="1 2" key="1">
    <citation type="submission" date="2021-12" db="EMBL/GenBank/DDBJ databases">
        <title>Discovery of the Pendulisporaceae a myxobacterial family with distinct sporulation behavior and unique specialized metabolism.</title>
        <authorList>
            <person name="Garcia R."/>
            <person name="Popoff A."/>
            <person name="Bader C.D."/>
            <person name="Loehr J."/>
            <person name="Walesch S."/>
            <person name="Walt C."/>
            <person name="Boldt J."/>
            <person name="Bunk B."/>
            <person name="Haeckl F.J.F.P.J."/>
            <person name="Gunesch A.P."/>
            <person name="Birkelbach J."/>
            <person name="Nuebel U."/>
            <person name="Pietschmann T."/>
            <person name="Bach T."/>
            <person name="Mueller R."/>
        </authorList>
    </citation>
    <scope>NUCLEOTIDE SEQUENCE [LARGE SCALE GENOMIC DNA]</scope>
    <source>
        <strain evidence="1 2">MSr12523</strain>
    </source>
</reference>
<dbReference type="Pfam" id="PF13646">
    <property type="entry name" value="HEAT_2"/>
    <property type="match status" value="1"/>
</dbReference>
<dbReference type="Proteomes" id="UP001379533">
    <property type="component" value="Chromosome"/>
</dbReference>
<dbReference type="InterPro" id="IPR016024">
    <property type="entry name" value="ARM-type_fold"/>
</dbReference>
<sequence length="286" mass="31386">MTTTDAGWTIEELLQTCIAEALRGANDGEPYWQSVRELQARDPDEVWRHLEPISQHEHARVRAIVPDVLRFLGQGSRPRLHDTVALFESMLRAAPAPELVASIGLALGELGVAEGVALMQPFAQHPDADVRFAVVSACLGQREPAAIETLIALSADTEDHVRDWATFGLGTQVGPTEEGDENAVDTQALRDALAARLEDSHVNTRSEAIVGLAARRDPRVLPILQREIDRGPELSLILEAARWMASPSLYEGLKRLEAHEDPERRKFWLDHGLADAIAACGRGRSV</sequence>
<organism evidence="1 2">
    <name type="scientific">Pendulispora brunnea</name>
    <dbReference type="NCBI Taxonomy" id="2905690"/>
    <lineage>
        <taxon>Bacteria</taxon>
        <taxon>Pseudomonadati</taxon>
        <taxon>Myxococcota</taxon>
        <taxon>Myxococcia</taxon>
        <taxon>Myxococcales</taxon>
        <taxon>Sorangiineae</taxon>
        <taxon>Pendulisporaceae</taxon>
        <taxon>Pendulispora</taxon>
    </lineage>
</organism>
<gene>
    <name evidence="1" type="ORF">LZC95_01780</name>
</gene>